<feature type="compositionally biased region" description="Basic and acidic residues" evidence="1">
    <location>
        <begin position="202"/>
        <end position="217"/>
    </location>
</feature>
<dbReference type="Proteomes" id="UP000182444">
    <property type="component" value="Chromosome 1D"/>
</dbReference>
<protein>
    <submittedName>
        <fullName evidence="2">Uncharacterized protein</fullName>
    </submittedName>
</protein>
<dbReference type="VEuPathDB" id="FungiDB:YALI0_D10109g"/>
<proteinExistence type="predicted"/>
<dbReference type="RefSeq" id="XP_502646.1">
    <property type="nucleotide sequence ID" value="XM_502646.1"/>
</dbReference>
<reference evidence="2 4" key="1">
    <citation type="journal article" date="2016" name="PLoS ONE">
        <title>Sequence Assembly of Yarrowia lipolytica Strain W29/CLIB89 Shows Transposable Element Diversity.</title>
        <authorList>
            <person name="Magnan C."/>
            <person name="Yu J."/>
            <person name="Chang I."/>
            <person name="Jahn E."/>
            <person name="Kanomata Y."/>
            <person name="Wu J."/>
            <person name="Zeller M."/>
            <person name="Oakes M."/>
            <person name="Baldi P."/>
            <person name="Sandmeyer S."/>
        </authorList>
    </citation>
    <scope>NUCLEOTIDE SEQUENCE [LARGE SCALE GENOMIC DNA]</scope>
    <source>
        <strain evidence="2">CLIB89</strain>
        <strain evidence="4">CLIB89(W29)</strain>
    </source>
</reference>
<reference evidence="3 5" key="2">
    <citation type="submission" date="2018-07" db="EMBL/GenBank/DDBJ databases">
        <title>Draft Genome Assemblies for Five Robust Yarrowia lipolytica Strains Exhibiting High Lipid Production and Pentose Sugar Utilization and Sugar Alcohol Secretion from Undetoxified Lignocellulosic Biomass Hydrolysates.</title>
        <authorList>
            <consortium name="DOE Joint Genome Institute"/>
            <person name="Walker C."/>
            <person name="Ryu S."/>
            <person name="Na H."/>
            <person name="Zane M."/>
            <person name="LaButti K."/>
            <person name="Lipzen A."/>
            <person name="Haridas S."/>
            <person name="Barry K."/>
            <person name="Grigoriev I.V."/>
            <person name="Quarterman J."/>
            <person name="Slininger P."/>
            <person name="Dien B."/>
            <person name="Trinh C.T."/>
        </authorList>
    </citation>
    <scope>NUCLEOTIDE SEQUENCE [LARGE SCALE GENOMIC DNA]</scope>
    <source>
        <strain evidence="3 5">YB392</strain>
    </source>
</reference>
<dbReference type="GeneID" id="2910996"/>
<dbReference type="AlphaFoldDB" id="A0A1D8NDZ4"/>
<gene>
    <name evidence="3" type="ORF">B0I71DRAFT_135337</name>
    <name evidence="2" type="ORF">YALI1_D12815g</name>
</gene>
<dbReference type="VEuPathDB" id="FungiDB:YALI1_D12815g"/>
<evidence type="ECO:0000313" key="2">
    <source>
        <dbReference type="EMBL" id="AOW03864.1"/>
    </source>
</evidence>
<feature type="compositionally biased region" description="Polar residues" evidence="1">
    <location>
        <begin position="218"/>
        <end position="233"/>
    </location>
</feature>
<dbReference type="EMBL" id="KZ859063">
    <property type="protein sequence ID" value="RDW23834.1"/>
    <property type="molecule type" value="Genomic_DNA"/>
</dbReference>
<evidence type="ECO:0000313" key="5">
    <source>
        <dbReference type="Proteomes" id="UP000256601"/>
    </source>
</evidence>
<organism evidence="2 4">
    <name type="scientific">Yarrowia lipolytica</name>
    <name type="common">Candida lipolytica</name>
    <dbReference type="NCBI Taxonomy" id="4952"/>
    <lineage>
        <taxon>Eukaryota</taxon>
        <taxon>Fungi</taxon>
        <taxon>Dikarya</taxon>
        <taxon>Ascomycota</taxon>
        <taxon>Saccharomycotina</taxon>
        <taxon>Dipodascomycetes</taxon>
        <taxon>Dipodascales</taxon>
        <taxon>Dipodascales incertae sedis</taxon>
        <taxon>Yarrowia</taxon>
    </lineage>
</organism>
<sequence>MPPTQHLKALRISPANTVTNHVATSIVSDTGSIAGVGSSLLWVKHGYINSAAEIIATPPDTAIGRSHGSFKHLKHSGGTTVSSRGTLHNVTMDGSRDWLVRSSTMIFHSGLSIGSSPKQLSNLHFDLVSGRGNFFINSYNAQITEVPAGQSFYVDKTSLLAVEYDQNTAFEIVGNKPYTPALKNSKDTLDVSPVTSILETTEIPRDDLPETKQHKQADNATENKPSAKPTTLQYQVPDSQVAEPHYYLYNNRWWITTSKLSRKLVRSIASIPSSLVNMFRRSSKKAAIAAKNAAKSAVTFSKKPPTGHPDSTEAPTSIPRPSLVARIKTFIGSYTNPSPFQTFVHIRGPTKVVVGQMHMPKVTTQANDIEPYITEPELPAPVAFAPQTHDYLKIAEVINGRVVFRSVPNFSTYNGVNGQ</sequence>
<dbReference type="OrthoDB" id="4089255at2759"/>
<dbReference type="Proteomes" id="UP000256601">
    <property type="component" value="Unassembled WGS sequence"/>
</dbReference>
<evidence type="ECO:0000313" key="3">
    <source>
        <dbReference type="EMBL" id="RDW23834.1"/>
    </source>
</evidence>
<evidence type="ECO:0000313" key="4">
    <source>
        <dbReference type="Proteomes" id="UP000182444"/>
    </source>
</evidence>
<evidence type="ECO:0000256" key="1">
    <source>
        <dbReference type="SAM" id="MobiDB-lite"/>
    </source>
</evidence>
<dbReference type="KEGG" id="yli:2910996"/>
<name>A0A1D8NDZ4_YARLL</name>
<feature type="region of interest" description="Disordered" evidence="1">
    <location>
        <begin position="295"/>
        <end position="318"/>
    </location>
</feature>
<feature type="region of interest" description="Disordered" evidence="1">
    <location>
        <begin position="200"/>
        <end position="233"/>
    </location>
</feature>
<accession>A0A1D8NDZ4</accession>
<dbReference type="EMBL" id="CP017556">
    <property type="protein sequence ID" value="AOW03864.1"/>
    <property type="molecule type" value="Genomic_DNA"/>
</dbReference>